<dbReference type="AlphaFoldDB" id="A0A8J4M669"/>
<keyword evidence="2" id="KW-0472">Membrane</keyword>
<keyword evidence="2" id="KW-1133">Transmembrane helix</keyword>
<feature type="transmembrane region" description="Helical" evidence="2">
    <location>
        <begin position="27"/>
        <end position="60"/>
    </location>
</feature>
<evidence type="ECO:0000313" key="3">
    <source>
        <dbReference type="EMBL" id="HGC43492.1"/>
    </source>
</evidence>
<feature type="compositionally biased region" description="Low complexity" evidence="1">
    <location>
        <begin position="1"/>
        <end position="14"/>
    </location>
</feature>
<proteinExistence type="predicted"/>
<comment type="caution">
    <text evidence="3">The sequence shown here is derived from an EMBL/GenBank/DDBJ whole genome shotgun (WGS) entry which is preliminary data.</text>
</comment>
<sequence length="167" mass="16932">MKAVGRPARGAKSPGAGGGAAPRRSLVWLQGLACGALATLATPLAALLAVLLLPGFLVLLIDRVPGKPVARAMLLCGAAASVAPARQLWDHGLSMDNSLDLIANMLVVSGAWAAAAAGWLLAELAPVVVLLVLEATTRRRLAELRGARARLAADWGLAAAEDDPGPG</sequence>
<feature type="transmembrane region" description="Helical" evidence="2">
    <location>
        <begin position="109"/>
        <end position="133"/>
    </location>
</feature>
<name>A0A8J4M669_9PROT</name>
<evidence type="ECO:0000256" key="2">
    <source>
        <dbReference type="SAM" id="Phobius"/>
    </source>
</evidence>
<keyword evidence="2" id="KW-0812">Transmembrane</keyword>
<accession>A0A8J4M669</accession>
<feature type="transmembrane region" description="Helical" evidence="2">
    <location>
        <begin position="72"/>
        <end position="89"/>
    </location>
</feature>
<gene>
    <name evidence="3" type="ORF">ENY07_09790</name>
</gene>
<protein>
    <submittedName>
        <fullName evidence="3">Uncharacterized protein</fullName>
    </submittedName>
</protein>
<feature type="region of interest" description="Disordered" evidence="1">
    <location>
        <begin position="1"/>
        <end position="21"/>
    </location>
</feature>
<dbReference type="EMBL" id="DTQM01000188">
    <property type="protein sequence ID" value="HGC43492.1"/>
    <property type="molecule type" value="Genomic_DNA"/>
</dbReference>
<reference evidence="3" key="1">
    <citation type="journal article" date="2020" name="mSystems">
        <title>Genome- and Community-Level Interaction Insights into Carbon Utilization and Element Cycling Functions of Hydrothermarchaeota in Hydrothermal Sediment.</title>
        <authorList>
            <person name="Zhou Z."/>
            <person name="Liu Y."/>
            <person name="Xu W."/>
            <person name="Pan J."/>
            <person name="Luo Z.H."/>
            <person name="Li M."/>
        </authorList>
    </citation>
    <scope>NUCLEOTIDE SEQUENCE</scope>
    <source>
        <strain evidence="3">SpSt-997</strain>
    </source>
</reference>
<evidence type="ECO:0000256" key="1">
    <source>
        <dbReference type="SAM" id="MobiDB-lite"/>
    </source>
</evidence>
<organism evidence="3">
    <name type="scientific">Acidicaldus sp</name>
    <dbReference type="NCBI Taxonomy" id="1872105"/>
    <lineage>
        <taxon>Bacteria</taxon>
        <taxon>Pseudomonadati</taxon>
        <taxon>Pseudomonadota</taxon>
        <taxon>Alphaproteobacteria</taxon>
        <taxon>Acetobacterales</taxon>
        <taxon>Acetobacteraceae</taxon>
        <taxon>Acidicaldus</taxon>
    </lineage>
</organism>